<dbReference type="InterPro" id="IPR036145">
    <property type="entry name" value="MinC_C_sf"/>
</dbReference>
<comment type="similarity">
    <text evidence="1 6">Belongs to the MinC family.</text>
</comment>
<evidence type="ECO:0000256" key="2">
    <source>
        <dbReference type="ARBA" id="ARBA00022618"/>
    </source>
</evidence>
<gene>
    <name evidence="6 9" type="primary">minC</name>
    <name evidence="9" type="ORF">RM531_06025</name>
</gene>
<dbReference type="InterPro" id="IPR007874">
    <property type="entry name" value="MinC_N"/>
</dbReference>
<dbReference type="InterPro" id="IPR016098">
    <property type="entry name" value="CAP/MinC_C"/>
</dbReference>
<evidence type="ECO:0000256" key="5">
    <source>
        <dbReference type="ARBA" id="ARBA00025606"/>
    </source>
</evidence>
<evidence type="ECO:0000313" key="9">
    <source>
        <dbReference type="EMBL" id="MDT0618023.1"/>
    </source>
</evidence>
<keyword evidence="10" id="KW-1185">Reference proteome</keyword>
<feature type="domain" description="Septum formation inhibitor MinC N-terminal" evidence="8">
    <location>
        <begin position="11"/>
        <end position="78"/>
    </location>
</feature>
<reference evidence="9 10" key="1">
    <citation type="submission" date="2023-09" db="EMBL/GenBank/DDBJ databases">
        <authorList>
            <person name="Rey-Velasco X."/>
        </authorList>
    </citation>
    <scope>NUCLEOTIDE SEQUENCE [LARGE SCALE GENOMIC DNA]</scope>
    <source>
        <strain evidence="9 10">P385</strain>
    </source>
</reference>
<evidence type="ECO:0000259" key="7">
    <source>
        <dbReference type="Pfam" id="PF03775"/>
    </source>
</evidence>
<evidence type="ECO:0000313" key="10">
    <source>
        <dbReference type="Proteomes" id="UP001259982"/>
    </source>
</evidence>
<dbReference type="Pfam" id="PF05209">
    <property type="entry name" value="MinC_N"/>
    <property type="match status" value="1"/>
</dbReference>
<dbReference type="SUPFAM" id="SSF63848">
    <property type="entry name" value="Cell-division inhibitor MinC, C-terminal domain"/>
    <property type="match status" value="1"/>
</dbReference>
<dbReference type="PANTHER" id="PTHR34108:SF1">
    <property type="entry name" value="SEPTUM SITE-DETERMINING PROTEIN MINC"/>
    <property type="match status" value="1"/>
</dbReference>
<dbReference type="NCBIfam" id="TIGR01222">
    <property type="entry name" value="minC"/>
    <property type="match status" value="1"/>
</dbReference>
<dbReference type="Proteomes" id="UP001259982">
    <property type="component" value="Unassembled WGS sequence"/>
</dbReference>
<dbReference type="RefSeq" id="WP_311658040.1">
    <property type="nucleotide sequence ID" value="NZ_JAVRHY010000004.1"/>
</dbReference>
<comment type="caution">
    <text evidence="9">The sequence shown here is derived from an EMBL/GenBank/DDBJ whole genome shotgun (WGS) entry which is preliminary data.</text>
</comment>
<comment type="function">
    <text evidence="5 6">Cell division inhibitor that blocks the formation of polar Z ring septums. Rapidly oscillates between the poles of the cell to destabilize FtsZ filaments that have formed before they mature into polar Z rings. Prevents FtsZ polymerization.</text>
</comment>
<dbReference type="EMBL" id="JAVRHY010000004">
    <property type="protein sequence ID" value="MDT0618023.1"/>
    <property type="molecule type" value="Genomic_DNA"/>
</dbReference>
<dbReference type="InterPro" id="IPR013033">
    <property type="entry name" value="MinC"/>
</dbReference>
<dbReference type="Gene3D" id="3.30.70.260">
    <property type="match status" value="1"/>
</dbReference>
<keyword evidence="4 6" id="KW-0131">Cell cycle</keyword>
<proteinExistence type="inferred from homology"/>
<evidence type="ECO:0000256" key="3">
    <source>
        <dbReference type="ARBA" id="ARBA00023210"/>
    </source>
</evidence>
<feature type="domain" description="Septum formation inhibitor MinC C-terminal" evidence="7">
    <location>
        <begin position="121"/>
        <end position="221"/>
    </location>
</feature>
<evidence type="ECO:0000256" key="1">
    <source>
        <dbReference type="ARBA" id="ARBA00006291"/>
    </source>
</evidence>
<comment type="subunit">
    <text evidence="6">Interacts with MinD and FtsZ.</text>
</comment>
<accession>A0ABU3B6E6</accession>
<dbReference type="PANTHER" id="PTHR34108">
    <property type="entry name" value="SEPTUM SITE-DETERMINING PROTEIN MINC"/>
    <property type="match status" value="1"/>
</dbReference>
<organism evidence="9 10">
    <name type="scientific">Spectribacter acetivorans</name>
    <dbReference type="NCBI Taxonomy" id="3075603"/>
    <lineage>
        <taxon>Bacteria</taxon>
        <taxon>Pseudomonadati</taxon>
        <taxon>Pseudomonadota</taxon>
        <taxon>Gammaproteobacteria</taxon>
        <taxon>Salinisphaerales</taxon>
        <taxon>Salinisphaeraceae</taxon>
        <taxon>Spectribacter</taxon>
    </lineage>
</organism>
<evidence type="ECO:0000259" key="8">
    <source>
        <dbReference type="Pfam" id="PF05209"/>
    </source>
</evidence>
<name>A0ABU3B6E6_9GAMM</name>
<keyword evidence="2 6" id="KW-0132">Cell division</keyword>
<sequence length="224" mass="23674">MAITAQAGAAIAFKGRMMALTVVEIRDPDPERLAQDIQAHMGKAGDFFRGMPVVISLGDASADLSVLADLLRGHGMVPVALLDGDPDQAATAGLGVIGAGRVPTEPKAEPRRAPARAARTITRPVRSGQQIYARDTDLVVMAAVGEGAEVIADGHIHIYGTLRGRALAGAQGDTSARIFCRRFEPELVAVAGNYKVADDMPDSWRGQAVQVRLDGESLIIEQQE</sequence>
<evidence type="ECO:0000256" key="6">
    <source>
        <dbReference type="HAMAP-Rule" id="MF_00267"/>
    </source>
</evidence>
<keyword evidence="3 6" id="KW-0717">Septation</keyword>
<evidence type="ECO:0000256" key="4">
    <source>
        <dbReference type="ARBA" id="ARBA00023306"/>
    </source>
</evidence>
<protein>
    <recommendedName>
        <fullName evidence="6">Probable septum site-determining protein MinC</fullName>
    </recommendedName>
</protein>
<dbReference type="HAMAP" id="MF_00267">
    <property type="entry name" value="MinC"/>
    <property type="match status" value="1"/>
</dbReference>
<dbReference type="Pfam" id="PF03775">
    <property type="entry name" value="MinC_C"/>
    <property type="match status" value="1"/>
</dbReference>
<dbReference type="Gene3D" id="2.160.20.70">
    <property type="match status" value="1"/>
</dbReference>
<dbReference type="InterPro" id="IPR005526">
    <property type="entry name" value="Septum_form_inhib_MinC_C"/>
</dbReference>